<dbReference type="Pfam" id="PF07963">
    <property type="entry name" value="N_methyl"/>
    <property type="match status" value="1"/>
</dbReference>
<sequence length="428" mass="45608">MKPHTFWKQLQHRRCSTQGLTLVETLIAVVVAGIVIGGAGYGLAAITAANRTEDARTERRMEMSRALEFISDEVKSARGIARDPAGELTVQSPSFSLPSGAQLLMVVNTPRASESIVYYLAPPPTNSVWQGPQVLYRWGPAFDAAGNYSNSTTPTAWTGRPLLDLVANTPGAATCDTTNQTQIPANSANRRGFFICLDTDGDTQQGRLASLQLSSTFNRVIGGNERLNLNTQAFARNSSSGSGGGGLPPGLLNPSNNGDLTPPDDVSLRFQVLGGAIQCGTRDVPVTTDLYLTAPGATTATKVTLNPNSPLNQPPGTVERVRVESIARLSSVSCGSNFTISTGPGRPNSNNFRVLKNGDSVPNFVPYNNQASLDTFLRPILGADGRVRIRDNQVIYLFELGTTNTGSAAFDMQDNVVLVTVNPEQTQP</sequence>
<keyword evidence="2" id="KW-0472">Membrane</keyword>
<dbReference type="InterPro" id="IPR012902">
    <property type="entry name" value="N_methyl_site"/>
</dbReference>
<dbReference type="Proteomes" id="UP000267249">
    <property type="component" value="Chromosome"/>
</dbReference>
<feature type="region of interest" description="Disordered" evidence="1">
    <location>
        <begin position="235"/>
        <end position="264"/>
    </location>
</feature>
<feature type="compositionally biased region" description="Low complexity" evidence="1">
    <location>
        <begin position="249"/>
        <end position="258"/>
    </location>
</feature>
<organism evidence="3 4">
    <name type="scientific">Synechococcus elongatus PCC 11801</name>
    <dbReference type="NCBI Taxonomy" id="2219813"/>
    <lineage>
        <taxon>Bacteria</taxon>
        <taxon>Bacillati</taxon>
        <taxon>Cyanobacteriota</taxon>
        <taxon>Cyanophyceae</taxon>
        <taxon>Synechococcales</taxon>
        <taxon>Synechococcaceae</taxon>
        <taxon>Synechococcus</taxon>
    </lineage>
</organism>
<gene>
    <name evidence="3" type="ORF">DOP62_13680</name>
</gene>
<keyword evidence="2" id="KW-0812">Transmembrane</keyword>
<dbReference type="AlphaFoldDB" id="A0AAQ3MCT4"/>
<evidence type="ECO:0000313" key="4">
    <source>
        <dbReference type="Proteomes" id="UP000267249"/>
    </source>
</evidence>
<evidence type="ECO:0000256" key="2">
    <source>
        <dbReference type="SAM" id="Phobius"/>
    </source>
</evidence>
<evidence type="ECO:0000313" key="3">
    <source>
        <dbReference type="EMBL" id="WVS92395.1"/>
    </source>
</evidence>
<accession>A0AAQ3MCT4</accession>
<dbReference type="EMBL" id="CP030139">
    <property type="protein sequence ID" value="WVS92395.1"/>
    <property type="molecule type" value="Genomic_DNA"/>
</dbReference>
<dbReference type="PROSITE" id="PS00409">
    <property type="entry name" value="PROKAR_NTER_METHYL"/>
    <property type="match status" value="1"/>
</dbReference>
<evidence type="ECO:0000256" key="1">
    <source>
        <dbReference type="SAM" id="MobiDB-lite"/>
    </source>
</evidence>
<proteinExistence type="predicted"/>
<dbReference type="RefSeq" id="WP_370538900.1">
    <property type="nucleotide sequence ID" value="NZ_CP030139.2"/>
</dbReference>
<keyword evidence="2" id="KW-1133">Transmembrane helix</keyword>
<reference evidence="3 4" key="1">
    <citation type="journal article" date="2018" name="Sci. Rep.">
        <title>Genome Features and Biochemical Characteristics of a Robust, Fast Growing and Naturally Transformable Cyanobacterium Synechococcus elongatus PCC 11801 Isolated from India.</title>
        <authorList>
            <person name="Jaiswal D."/>
            <person name="Sengupta A."/>
            <person name="Sohoni S."/>
            <person name="Sengupta S."/>
            <person name="Phadnavis A.G."/>
            <person name="Pakrasi H.B."/>
            <person name="Wangikar P.P."/>
        </authorList>
    </citation>
    <scope>NUCLEOTIDE SEQUENCE [LARGE SCALE GENOMIC DNA]</scope>
    <source>
        <strain evidence="3 4">PCC 11801</strain>
    </source>
</reference>
<name>A0AAQ3MCT4_SYNEL</name>
<feature type="transmembrane region" description="Helical" evidence="2">
    <location>
        <begin position="21"/>
        <end position="44"/>
    </location>
</feature>
<protein>
    <submittedName>
        <fullName evidence="3">Prepilin-type N-terminal cleavage/methylation domain-containing protein</fullName>
    </submittedName>
</protein>